<protein>
    <submittedName>
        <fullName evidence="2">Uncharacterized protein</fullName>
    </submittedName>
</protein>
<feature type="compositionally biased region" description="Low complexity" evidence="1">
    <location>
        <begin position="36"/>
        <end position="45"/>
    </location>
</feature>
<gene>
    <name evidence="2" type="ORF">PGLA2088_LOCUS46895</name>
</gene>
<name>A0A813LKJ4_POLGL</name>
<comment type="caution">
    <text evidence="2">The sequence shown here is derived from an EMBL/GenBank/DDBJ whole genome shotgun (WGS) entry which is preliminary data.</text>
</comment>
<feature type="non-terminal residue" evidence="2">
    <location>
        <position position="1"/>
    </location>
</feature>
<feature type="compositionally biased region" description="Basic and acidic residues" evidence="1">
    <location>
        <begin position="108"/>
        <end position="117"/>
    </location>
</feature>
<evidence type="ECO:0000313" key="3">
    <source>
        <dbReference type="Proteomes" id="UP000626109"/>
    </source>
</evidence>
<dbReference type="EMBL" id="CAJNNW010036364">
    <property type="protein sequence ID" value="CAE8733585.1"/>
    <property type="molecule type" value="Genomic_DNA"/>
</dbReference>
<sequence>APTTPRTPGPNGLESPSSAILRLLSVRTPTPPPSPISSTRRPSWSSKHRPRAVASSMRTTCPPMLLQCPLNWTTAASTESAAMAAAAIAGAAAKEAADWHPQMRRQAKLRESSEDSVRSATSPT</sequence>
<feature type="region of interest" description="Disordered" evidence="1">
    <location>
        <begin position="95"/>
        <end position="124"/>
    </location>
</feature>
<evidence type="ECO:0000256" key="1">
    <source>
        <dbReference type="SAM" id="MobiDB-lite"/>
    </source>
</evidence>
<feature type="region of interest" description="Disordered" evidence="1">
    <location>
        <begin position="26"/>
        <end position="58"/>
    </location>
</feature>
<feature type="non-terminal residue" evidence="2">
    <location>
        <position position="124"/>
    </location>
</feature>
<proteinExistence type="predicted"/>
<organism evidence="2 3">
    <name type="scientific">Polarella glacialis</name>
    <name type="common">Dinoflagellate</name>
    <dbReference type="NCBI Taxonomy" id="89957"/>
    <lineage>
        <taxon>Eukaryota</taxon>
        <taxon>Sar</taxon>
        <taxon>Alveolata</taxon>
        <taxon>Dinophyceae</taxon>
        <taxon>Suessiales</taxon>
        <taxon>Suessiaceae</taxon>
        <taxon>Polarella</taxon>
    </lineage>
</organism>
<dbReference type="Proteomes" id="UP000626109">
    <property type="component" value="Unassembled WGS sequence"/>
</dbReference>
<evidence type="ECO:0000313" key="2">
    <source>
        <dbReference type="EMBL" id="CAE8733585.1"/>
    </source>
</evidence>
<reference evidence="2" key="1">
    <citation type="submission" date="2021-02" db="EMBL/GenBank/DDBJ databases">
        <authorList>
            <person name="Dougan E. K."/>
            <person name="Rhodes N."/>
            <person name="Thang M."/>
            <person name="Chan C."/>
        </authorList>
    </citation>
    <scope>NUCLEOTIDE SEQUENCE</scope>
</reference>
<dbReference type="AlphaFoldDB" id="A0A813LKJ4"/>
<accession>A0A813LKJ4</accession>